<dbReference type="EMBL" id="UYSL01022037">
    <property type="protein sequence ID" value="VDL79694.1"/>
    <property type="molecule type" value="Genomic_DNA"/>
</dbReference>
<proteinExistence type="predicted"/>
<feature type="compositionally biased region" description="Low complexity" evidence="1">
    <location>
        <begin position="36"/>
        <end position="49"/>
    </location>
</feature>
<evidence type="ECO:0000313" key="3">
    <source>
        <dbReference type="Proteomes" id="UP000271162"/>
    </source>
</evidence>
<evidence type="ECO:0000256" key="1">
    <source>
        <dbReference type="SAM" id="MobiDB-lite"/>
    </source>
</evidence>
<feature type="region of interest" description="Disordered" evidence="1">
    <location>
        <begin position="1"/>
        <end position="75"/>
    </location>
</feature>
<gene>
    <name evidence="2" type="ORF">NBR_LOCUS16100</name>
</gene>
<feature type="compositionally biased region" description="Acidic residues" evidence="1">
    <location>
        <begin position="19"/>
        <end position="35"/>
    </location>
</feature>
<dbReference type="WBParaSite" id="NBR_0001609901-mRNA-1">
    <property type="protein sequence ID" value="NBR_0001609901-mRNA-1"/>
    <property type="gene ID" value="NBR_0001609901"/>
</dbReference>
<sequence length="123" mass="13438">MDLDRYLSQTTTTQAIETTTDEAGNEYAEEYDDQEQSVSQQVEDVLEVQTEAPGEATTSAAPDEEREDYNDYGVVGADPTVTLEVSKPRPSSTPTFAITYDPVTVPTPNEQLSTQVSALKLLT</sequence>
<accession>A0A0N4YGZ2</accession>
<evidence type="ECO:0000313" key="4">
    <source>
        <dbReference type="WBParaSite" id="NBR_0001609901-mRNA-1"/>
    </source>
</evidence>
<evidence type="ECO:0000313" key="2">
    <source>
        <dbReference type="EMBL" id="VDL79694.1"/>
    </source>
</evidence>
<organism evidence="4">
    <name type="scientific">Nippostrongylus brasiliensis</name>
    <name type="common">Rat hookworm</name>
    <dbReference type="NCBI Taxonomy" id="27835"/>
    <lineage>
        <taxon>Eukaryota</taxon>
        <taxon>Metazoa</taxon>
        <taxon>Ecdysozoa</taxon>
        <taxon>Nematoda</taxon>
        <taxon>Chromadorea</taxon>
        <taxon>Rhabditida</taxon>
        <taxon>Rhabditina</taxon>
        <taxon>Rhabditomorpha</taxon>
        <taxon>Strongyloidea</taxon>
        <taxon>Heligmosomidae</taxon>
        <taxon>Nippostrongylus</taxon>
    </lineage>
</organism>
<dbReference type="AlphaFoldDB" id="A0A0N4YGZ2"/>
<keyword evidence="3" id="KW-1185">Reference proteome</keyword>
<protein>
    <submittedName>
        <fullName evidence="4">Polyprotein</fullName>
    </submittedName>
</protein>
<dbReference type="Proteomes" id="UP000271162">
    <property type="component" value="Unassembled WGS sequence"/>
</dbReference>
<reference evidence="4" key="1">
    <citation type="submission" date="2017-02" db="UniProtKB">
        <authorList>
            <consortium name="WormBaseParasite"/>
        </authorList>
    </citation>
    <scope>IDENTIFICATION</scope>
</reference>
<feature type="compositionally biased region" description="Low complexity" evidence="1">
    <location>
        <begin position="9"/>
        <end position="18"/>
    </location>
</feature>
<name>A0A0N4YGZ2_NIPBR</name>
<reference evidence="2 3" key="2">
    <citation type="submission" date="2018-11" db="EMBL/GenBank/DDBJ databases">
        <authorList>
            <consortium name="Pathogen Informatics"/>
        </authorList>
    </citation>
    <scope>NUCLEOTIDE SEQUENCE [LARGE SCALE GENOMIC DNA]</scope>
</reference>